<organism evidence="12 13">
    <name type="scientific">Endocarpon pusillum (strain Z07020 / HMAS-L-300199)</name>
    <name type="common">Lichen-forming fungus</name>
    <dbReference type="NCBI Taxonomy" id="1263415"/>
    <lineage>
        <taxon>Eukaryota</taxon>
        <taxon>Fungi</taxon>
        <taxon>Dikarya</taxon>
        <taxon>Ascomycota</taxon>
        <taxon>Pezizomycotina</taxon>
        <taxon>Eurotiomycetes</taxon>
        <taxon>Chaetothyriomycetidae</taxon>
        <taxon>Verrucariales</taxon>
        <taxon>Verrucariaceae</taxon>
        <taxon>Endocarpon</taxon>
    </lineage>
</organism>
<keyword evidence="7" id="KW-1133">Transmembrane helix</keyword>
<dbReference type="Proteomes" id="UP000019373">
    <property type="component" value="Unassembled WGS sequence"/>
</dbReference>
<comment type="subcellular location">
    <subcellularLocation>
        <location evidence="1">Endoplasmic reticulum membrane</location>
        <topology evidence="1">Single-pass type I membrane protein</topology>
    </subcellularLocation>
</comment>
<protein>
    <recommendedName>
        <fullName evidence="3 10">Protein ROT1</fullName>
    </recommendedName>
</protein>
<evidence type="ECO:0000256" key="9">
    <source>
        <dbReference type="ARBA" id="ARBA00024969"/>
    </source>
</evidence>
<dbReference type="HOGENOM" id="CLU_071622_0_0_1"/>
<proteinExistence type="inferred from homology"/>
<sequence>MSPGIPTIALLGLTVINSCTAQLIDPNLVGTWTTKSKAVFTGPGFYNPVTDKLTEPNHPGISYSFTEDGHYEEAYYRAISNPTQPACPSAILQWQHGTYTLEANGSLLLKPFEVDGRQVMSSPCSYDESIYTRYKNPEMIKRYQVGPDPFHNVQRLDLFRFDGSPMHPMFLAYNPPQMLPTSTLNPTATSTAPARNPTSKSRVKRTIDDETGETIEPLNKKAILTPTEPFSADRWWWVGVGLTAVGTILYMYPSS</sequence>
<dbReference type="GO" id="GO:0005789">
    <property type="term" value="C:endoplasmic reticulum membrane"/>
    <property type="evidence" value="ECO:0007669"/>
    <property type="project" value="UniProtKB-SubCell"/>
</dbReference>
<dbReference type="GeneID" id="19237282"/>
<evidence type="ECO:0000256" key="6">
    <source>
        <dbReference type="ARBA" id="ARBA00022824"/>
    </source>
</evidence>
<accession>U1I3R5</accession>
<keyword evidence="5 11" id="KW-0732">Signal</keyword>
<keyword evidence="8 10" id="KW-0472">Membrane</keyword>
<keyword evidence="6 10" id="KW-0256">Endoplasmic reticulum</keyword>
<dbReference type="GO" id="GO:0051082">
    <property type="term" value="F:unfolded protein binding"/>
    <property type="evidence" value="ECO:0007669"/>
    <property type="project" value="TreeGrafter"/>
</dbReference>
<keyword evidence="4" id="KW-0812">Transmembrane</keyword>
<evidence type="ECO:0000256" key="5">
    <source>
        <dbReference type="ARBA" id="ARBA00022729"/>
    </source>
</evidence>
<evidence type="ECO:0000256" key="1">
    <source>
        <dbReference type="ARBA" id="ARBA00004115"/>
    </source>
</evidence>
<evidence type="ECO:0000256" key="10">
    <source>
        <dbReference type="PIRNR" id="PIRNR017290"/>
    </source>
</evidence>
<feature type="chain" id="PRO_5004611261" description="Protein ROT1" evidence="11">
    <location>
        <begin position="22"/>
        <end position="255"/>
    </location>
</feature>
<evidence type="ECO:0000256" key="4">
    <source>
        <dbReference type="ARBA" id="ARBA00022692"/>
    </source>
</evidence>
<evidence type="ECO:0000313" key="12">
    <source>
        <dbReference type="EMBL" id="ERF76689.1"/>
    </source>
</evidence>
<keyword evidence="13" id="KW-1185">Reference proteome</keyword>
<evidence type="ECO:0000256" key="2">
    <source>
        <dbReference type="ARBA" id="ARBA00007149"/>
    </source>
</evidence>
<dbReference type="InterPro" id="IPR019623">
    <property type="entry name" value="Rot1"/>
</dbReference>
<dbReference type="eggNOG" id="ENOG502QQTG">
    <property type="taxonomic scope" value="Eukaryota"/>
</dbReference>
<dbReference type="PIRSF" id="PIRSF017290">
    <property type="entry name" value="ROT1_prd"/>
    <property type="match status" value="1"/>
</dbReference>
<gene>
    <name evidence="12" type="ORF">EPUS_02228</name>
</gene>
<dbReference type="GO" id="GO:0006458">
    <property type="term" value="P:'de novo' protein folding"/>
    <property type="evidence" value="ECO:0007669"/>
    <property type="project" value="InterPro"/>
</dbReference>
<evidence type="ECO:0000256" key="11">
    <source>
        <dbReference type="SAM" id="SignalP"/>
    </source>
</evidence>
<dbReference type="Pfam" id="PF10681">
    <property type="entry name" value="Rot1"/>
    <property type="match status" value="1"/>
</dbReference>
<evidence type="ECO:0000256" key="3">
    <source>
        <dbReference type="ARBA" id="ARBA00017291"/>
    </source>
</evidence>
<comment type="function">
    <text evidence="9 10">Required for normal levels of the cell wall 1,6-beta-glucan. Involved in a protein folding machinery chaperoning proteins acting in various physiological processes including cell wall synthesis and lysis of autophagic bodies.</text>
</comment>
<reference evidence="13" key="1">
    <citation type="journal article" date="2014" name="BMC Genomics">
        <title>Genome characteristics reveal the impact of lichenization on lichen-forming fungus Endocarpon pusillum Hedwig (Verrucariales, Ascomycota).</title>
        <authorList>
            <person name="Wang Y.-Y."/>
            <person name="Liu B."/>
            <person name="Zhang X.-Y."/>
            <person name="Zhou Q.-M."/>
            <person name="Zhang T."/>
            <person name="Li H."/>
            <person name="Yu Y.-F."/>
            <person name="Zhang X.-L."/>
            <person name="Hao X.-Y."/>
            <person name="Wang M."/>
            <person name="Wang L."/>
            <person name="Wei J.-C."/>
        </authorList>
    </citation>
    <scope>NUCLEOTIDE SEQUENCE [LARGE SCALE GENOMIC DNA]</scope>
    <source>
        <strain evidence="13">Z07020 / HMAS-L-300199</strain>
    </source>
</reference>
<dbReference type="EMBL" id="KE720721">
    <property type="protein sequence ID" value="ERF76689.1"/>
    <property type="molecule type" value="Genomic_DNA"/>
</dbReference>
<dbReference type="OrthoDB" id="5327821at2759"/>
<evidence type="ECO:0000256" key="8">
    <source>
        <dbReference type="ARBA" id="ARBA00023136"/>
    </source>
</evidence>
<dbReference type="OMA" id="YKPPQML"/>
<comment type="similarity">
    <text evidence="2 10">Belongs to the ROT1 family.</text>
</comment>
<feature type="signal peptide" evidence="11">
    <location>
        <begin position="1"/>
        <end position="21"/>
    </location>
</feature>
<dbReference type="PANTHER" id="PTHR28090">
    <property type="entry name" value="PROTEIN ROT1"/>
    <property type="match status" value="1"/>
</dbReference>
<dbReference type="PANTHER" id="PTHR28090:SF1">
    <property type="entry name" value="PROTEIN ROT1"/>
    <property type="match status" value="1"/>
</dbReference>
<evidence type="ECO:0000256" key="7">
    <source>
        <dbReference type="ARBA" id="ARBA00022989"/>
    </source>
</evidence>
<name>U1I3R5_ENDPU</name>
<dbReference type="RefSeq" id="XP_007785901.1">
    <property type="nucleotide sequence ID" value="XM_007787711.1"/>
</dbReference>
<dbReference type="AlphaFoldDB" id="U1I3R5"/>
<evidence type="ECO:0000313" key="13">
    <source>
        <dbReference type="Proteomes" id="UP000019373"/>
    </source>
</evidence>